<evidence type="ECO:0000313" key="3">
    <source>
        <dbReference type="Proteomes" id="UP001595859"/>
    </source>
</evidence>
<sequence length="86" mass="9400">MLSHDEDRHLQEIERWFEESDPAFTRMLREHQPPPSNKMRTAGTIAVDVTGALLFLTGAVAASAILMVFGILTVGVGVCLHLSAQP</sequence>
<evidence type="ECO:0000313" key="2">
    <source>
        <dbReference type="EMBL" id="MFC4859329.1"/>
    </source>
</evidence>
<keyword evidence="1" id="KW-0472">Membrane</keyword>
<dbReference type="Proteomes" id="UP001595859">
    <property type="component" value="Unassembled WGS sequence"/>
</dbReference>
<gene>
    <name evidence="2" type="ORF">ACFPCV_38035</name>
</gene>
<dbReference type="RefSeq" id="WP_378062323.1">
    <property type="nucleotide sequence ID" value="NZ_JBHSIS010000028.1"/>
</dbReference>
<keyword evidence="1" id="KW-1133">Transmembrane helix</keyword>
<keyword evidence="3" id="KW-1185">Reference proteome</keyword>
<dbReference type="Pfam" id="PF11239">
    <property type="entry name" value="DUF3040"/>
    <property type="match status" value="1"/>
</dbReference>
<comment type="caution">
    <text evidence="2">The sequence shown here is derived from an EMBL/GenBank/DDBJ whole genome shotgun (WGS) entry which is preliminary data.</text>
</comment>
<accession>A0ABV9SHC0</accession>
<protein>
    <submittedName>
        <fullName evidence="2">DUF3040 domain-containing protein</fullName>
    </submittedName>
</protein>
<evidence type="ECO:0000256" key="1">
    <source>
        <dbReference type="SAM" id="Phobius"/>
    </source>
</evidence>
<reference evidence="3" key="1">
    <citation type="journal article" date="2019" name="Int. J. Syst. Evol. Microbiol.">
        <title>The Global Catalogue of Microorganisms (GCM) 10K type strain sequencing project: providing services to taxonomists for standard genome sequencing and annotation.</title>
        <authorList>
            <consortium name="The Broad Institute Genomics Platform"/>
            <consortium name="The Broad Institute Genome Sequencing Center for Infectious Disease"/>
            <person name="Wu L."/>
            <person name="Ma J."/>
        </authorList>
    </citation>
    <scope>NUCLEOTIDE SEQUENCE [LARGE SCALE GENOMIC DNA]</scope>
    <source>
        <strain evidence="3">ZS-22-S1</strain>
    </source>
</reference>
<dbReference type="InterPro" id="IPR021401">
    <property type="entry name" value="DUF3040"/>
</dbReference>
<name>A0ABV9SHC0_9PSEU</name>
<dbReference type="EMBL" id="JBHSIS010000028">
    <property type="protein sequence ID" value="MFC4859329.1"/>
    <property type="molecule type" value="Genomic_DNA"/>
</dbReference>
<keyword evidence="1" id="KW-0812">Transmembrane</keyword>
<feature type="transmembrane region" description="Helical" evidence="1">
    <location>
        <begin position="53"/>
        <end position="80"/>
    </location>
</feature>
<proteinExistence type="predicted"/>
<organism evidence="2 3">
    <name type="scientific">Actinophytocola glycyrrhizae</name>
    <dbReference type="NCBI Taxonomy" id="2044873"/>
    <lineage>
        <taxon>Bacteria</taxon>
        <taxon>Bacillati</taxon>
        <taxon>Actinomycetota</taxon>
        <taxon>Actinomycetes</taxon>
        <taxon>Pseudonocardiales</taxon>
        <taxon>Pseudonocardiaceae</taxon>
    </lineage>
</organism>